<accession>A0A0F8ZBC3</accession>
<organism evidence="1">
    <name type="scientific">marine sediment metagenome</name>
    <dbReference type="NCBI Taxonomy" id="412755"/>
    <lineage>
        <taxon>unclassified sequences</taxon>
        <taxon>metagenomes</taxon>
        <taxon>ecological metagenomes</taxon>
    </lineage>
</organism>
<reference evidence="1" key="1">
    <citation type="journal article" date="2015" name="Nature">
        <title>Complex archaea that bridge the gap between prokaryotes and eukaryotes.</title>
        <authorList>
            <person name="Spang A."/>
            <person name="Saw J.H."/>
            <person name="Jorgensen S.L."/>
            <person name="Zaremba-Niedzwiedzka K."/>
            <person name="Martijn J."/>
            <person name="Lind A.E."/>
            <person name="van Eijk R."/>
            <person name="Schleper C."/>
            <person name="Guy L."/>
            <person name="Ettema T.J."/>
        </authorList>
    </citation>
    <scope>NUCLEOTIDE SEQUENCE</scope>
</reference>
<sequence>MHMRDVEIVGAAQVIVNEIERGCVQRDVAQTYALALKSSAPFDAAAANRAIVARWSLAGLLRIKESAWSGRWRGGDLFPS</sequence>
<gene>
    <name evidence="1" type="ORF">LCGC14_2990950</name>
</gene>
<dbReference type="EMBL" id="LAZR01061341">
    <property type="protein sequence ID" value="KKK63769.1"/>
    <property type="molecule type" value="Genomic_DNA"/>
</dbReference>
<comment type="caution">
    <text evidence="1">The sequence shown here is derived from an EMBL/GenBank/DDBJ whole genome shotgun (WGS) entry which is preliminary data.</text>
</comment>
<name>A0A0F8ZBC3_9ZZZZ</name>
<protein>
    <submittedName>
        <fullName evidence="1">Uncharacterized protein</fullName>
    </submittedName>
</protein>
<proteinExistence type="predicted"/>
<dbReference type="AlphaFoldDB" id="A0A0F8ZBC3"/>
<evidence type="ECO:0000313" key="1">
    <source>
        <dbReference type="EMBL" id="KKK63769.1"/>
    </source>
</evidence>